<keyword evidence="1" id="KW-1133">Transmembrane helix</keyword>
<organism evidence="2 3">
    <name type="scientific">Halolamina pelagica</name>
    <dbReference type="NCBI Taxonomy" id="699431"/>
    <lineage>
        <taxon>Archaea</taxon>
        <taxon>Methanobacteriati</taxon>
        <taxon>Methanobacteriota</taxon>
        <taxon>Stenosarchaea group</taxon>
        <taxon>Halobacteria</taxon>
        <taxon>Halobacteriales</taxon>
        <taxon>Haloferacaceae</taxon>
    </lineage>
</organism>
<feature type="transmembrane region" description="Helical" evidence="1">
    <location>
        <begin position="215"/>
        <end position="235"/>
    </location>
</feature>
<dbReference type="SUPFAM" id="SSF103473">
    <property type="entry name" value="MFS general substrate transporter"/>
    <property type="match status" value="1"/>
</dbReference>
<sequence>MASTAVARYYAYKATKAVELYRPIMYLYFASAGLSFFQITVLEAAYNVTTVAGEIPTGYLGDRLGRRNGLVLGTLVITLTLAGLGLAGRLADPFPAFLALYVCWSLGYTFRSGTEDAWIYDSLVGDGQSFSDLRGRGESFALTAGVLAAVAGGYLASVELAYPFFAAAAVTGVGAVILLTADDDSADAGDPSDRTTLAASLETVRAAFADPRLRAFLVLYYVLFSAATYLAFIFLQPRIEAVAAGYPLGDVETLLGWYYAAISLAAAGFTYRAEWIRKTVGLRRWFVAVPLGVGLLLVGQWVLPVSAFLAFVLIRGLSEATRVFASQYVNDRIDAVGRATTLSAMSMVSGLSVIPFQLGSGLLSDALSPGIALAAAGGLLVVGAAIVHLLSTPVAE</sequence>
<feature type="transmembrane region" description="Helical" evidence="1">
    <location>
        <begin position="139"/>
        <end position="156"/>
    </location>
</feature>
<keyword evidence="3" id="KW-1185">Reference proteome</keyword>
<dbReference type="Proteomes" id="UP000050535">
    <property type="component" value="Unassembled WGS sequence"/>
</dbReference>
<dbReference type="PANTHER" id="PTHR23530:SF1">
    <property type="entry name" value="PERMEASE, MAJOR FACILITATOR SUPERFAMILY-RELATED"/>
    <property type="match status" value="1"/>
</dbReference>
<dbReference type="EMBL" id="LGUC01000001">
    <property type="protein sequence ID" value="KPN31601.1"/>
    <property type="molecule type" value="Genomic_DNA"/>
</dbReference>
<dbReference type="InterPro" id="IPR053160">
    <property type="entry name" value="MFS_DHA3_Transporter"/>
</dbReference>
<proteinExistence type="predicted"/>
<dbReference type="InterPro" id="IPR011701">
    <property type="entry name" value="MFS"/>
</dbReference>
<feature type="transmembrane region" description="Helical" evidence="1">
    <location>
        <begin position="255"/>
        <end position="273"/>
    </location>
</feature>
<name>A0A0P7HX01_9EURY</name>
<dbReference type="AlphaFoldDB" id="A0A0P7HX01"/>
<dbReference type="PANTHER" id="PTHR23530">
    <property type="entry name" value="TRANSPORT PROTEIN-RELATED"/>
    <property type="match status" value="1"/>
</dbReference>
<accession>A0A0P7HX01</accession>
<reference evidence="3" key="1">
    <citation type="submission" date="2013-11" db="EMBL/GenBank/DDBJ databases">
        <authorList>
            <person name="Hoang H.T."/>
            <person name="Killian M.L."/>
            <person name="Madson D.M."/>
            <person name="Arruda P.H.E."/>
            <person name="Sun D."/>
            <person name="Schwartz K.J."/>
            <person name="Yoon K."/>
        </authorList>
    </citation>
    <scope>NUCLEOTIDE SEQUENCE [LARGE SCALE GENOMIC DNA]</scope>
    <source>
        <strain evidence="3">CDK2</strain>
    </source>
</reference>
<feature type="transmembrane region" description="Helical" evidence="1">
    <location>
        <begin position="69"/>
        <end position="88"/>
    </location>
</feature>
<dbReference type="GO" id="GO:0022857">
    <property type="term" value="F:transmembrane transporter activity"/>
    <property type="evidence" value="ECO:0007669"/>
    <property type="project" value="InterPro"/>
</dbReference>
<comment type="caution">
    <text evidence="2">The sequence shown here is derived from an EMBL/GenBank/DDBJ whole genome shotgun (WGS) entry which is preliminary data.</text>
</comment>
<dbReference type="Gene3D" id="1.20.1250.20">
    <property type="entry name" value="MFS general substrate transporter like domains"/>
    <property type="match status" value="1"/>
</dbReference>
<dbReference type="InterPro" id="IPR036259">
    <property type="entry name" value="MFS_trans_sf"/>
</dbReference>
<dbReference type="RefSeq" id="WP_054584151.1">
    <property type="nucleotide sequence ID" value="NZ_LGUC01000001.1"/>
</dbReference>
<keyword evidence="1" id="KW-0472">Membrane</keyword>
<evidence type="ECO:0000313" key="2">
    <source>
        <dbReference type="EMBL" id="KPN31601.1"/>
    </source>
</evidence>
<evidence type="ECO:0000256" key="1">
    <source>
        <dbReference type="SAM" id="Phobius"/>
    </source>
</evidence>
<feature type="transmembrane region" description="Helical" evidence="1">
    <location>
        <begin position="335"/>
        <end position="358"/>
    </location>
</feature>
<feature type="transmembrane region" description="Helical" evidence="1">
    <location>
        <begin position="285"/>
        <end position="315"/>
    </location>
</feature>
<dbReference type="Pfam" id="PF07690">
    <property type="entry name" value="MFS_1"/>
    <property type="match status" value="1"/>
</dbReference>
<feature type="transmembrane region" description="Helical" evidence="1">
    <location>
        <begin position="162"/>
        <end position="181"/>
    </location>
</feature>
<evidence type="ECO:0000313" key="3">
    <source>
        <dbReference type="Proteomes" id="UP000050535"/>
    </source>
</evidence>
<feature type="transmembrane region" description="Helical" evidence="1">
    <location>
        <begin position="370"/>
        <end position="390"/>
    </location>
</feature>
<protein>
    <submittedName>
        <fullName evidence="2">Major facilitator superfamily protein</fullName>
    </submittedName>
</protein>
<gene>
    <name evidence="2" type="ORF">SY89_02349</name>
</gene>
<keyword evidence="1" id="KW-0812">Transmembrane</keyword>
<dbReference type="STRING" id="699431.SY89_02349"/>
<feature type="transmembrane region" description="Helical" evidence="1">
    <location>
        <begin position="25"/>
        <end position="48"/>
    </location>
</feature>